<feature type="non-terminal residue" evidence="1">
    <location>
        <position position="164"/>
    </location>
</feature>
<keyword evidence="2" id="KW-1185">Reference proteome</keyword>
<feature type="non-terminal residue" evidence="1">
    <location>
        <position position="1"/>
    </location>
</feature>
<proteinExistence type="predicted"/>
<dbReference type="EMBL" id="CACSLK010027837">
    <property type="protein sequence ID" value="CAA0832955.1"/>
    <property type="molecule type" value="Genomic_DNA"/>
</dbReference>
<protein>
    <submittedName>
        <fullName evidence="1">Uncharacterized mitochondrial protein AtMg00810</fullName>
    </submittedName>
</protein>
<sequence length="164" mass="18826">VWLSKQFDMKDLGEAGHILGIRVVRDRKKRMLCLSQSSYIDTVLARFSMQDSKKGTLPFRKGIPLSKEMSSKTPQEIEDMKTLPYASAVGSLMYAMLCTRPDISYVVGLVARYQSNPGREHWSAVKHILKYLRKTKEYMLVYRADSLLPLGYSDSFFQSDRDKS</sequence>
<dbReference type="OrthoDB" id="1645289at2759"/>
<organism evidence="1 2">
    <name type="scientific">Striga hermonthica</name>
    <name type="common">Purple witchweed</name>
    <name type="synonym">Buchnera hermonthica</name>
    <dbReference type="NCBI Taxonomy" id="68872"/>
    <lineage>
        <taxon>Eukaryota</taxon>
        <taxon>Viridiplantae</taxon>
        <taxon>Streptophyta</taxon>
        <taxon>Embryophyta</taxon>
        <taxon>Tracheophyta</taxon>
        <taxon>Spermatophyta</taxon>
        <taxon>Magnoliopsida</taxon>
        <taxon>eudicotyledons</taxon>
        <taxon>Gunneridae</taxon>
        <taxon>Pentapetalae</taxon>
        <taxon>asterids</taxon>
        <taxon>lamiids</taxon>
        <taxon>Lamiales</taxon>
        <taxon>Orobanchaceae</taxon>
        <taxon>Buchnereae</taxon>
        <taxon>Striga</taxon>
    </lineage>
</organism>
<gene>
    <name evidence="1" type="ORF">SHERM_28229</name>
</gene>
<dbReference type="PANTHER" id="PTHR11439:SF467">
    <property type="entry name" value="INTEGRASE CATALYTIC DOMAIN-CONTAINING PROTEIN"/>
    <property type="match status" value="1"/>
</dbReference>
<dbReference type="AlphaFoldDB" id="A0A9N7NMZ3"/>
<evidence type="ECO:0000313" key="1">
    <source>
        <dbReference type="EMBL" id="CAA0832955.1"/>
    </source>
</evidence>
<reference evidence="1" key="1">
    <citation type="submission" date="2019-12" db="EMBL/GenBank/DDBJ databases">
        <authorList>
            <person name="Scholes J."/>
        </authorList>
    </citation>
    <scope>NUCLEOTIDE SEQUENCE</scope>
</reference>
<dbReference type="PANTHER" id="PTHR11439">
    <property type="entry name" value="GAG-POL-RELATED RETROTRANSPOSON"/>
    <property type="match status" value="1"/>
</dbReference>
<dbReference type="Proteomes" id="UP001153555">
    <property type="component" value="Unassembled WGS sequence"/>
</dbReference>
<name>A0A9N7NMZ3_STRHE</name>
<comment type="caution">
    <text evidence="1">The sequence shown here is derived from an EMBL/GenBank/DDBJ whole genome shotgun (WGS) entry which is preliminary data.</text>
</comment>
<accession>A0A9N7NMZ3</accession>
<evidence type="ECO:0000313" key="2">
    <source>
        <dbReference type="Proteomes" id="UP001153555"/>
    </source>
</evidence>